<reference evidence="2 3" key="1">
    <citation type="journal article" date="2016" name="Nat. Commun.">
        <title>Thousands of microbial genomes shed light on interconnected biogeochemical processes in an aquifer system.</title>
        <authorList>
            <person name="Anantharaman K."/>
            <person name="Brown C.T."/>
            <person name="Hug L.A."/>
            <person name="Sharon I."/>
            <person name="Castelle C.J."/>
            <person name="Probst A.J."/>
            <person name="Thomas B.C."/>
            <person name="Singh A."/>
            <person name="Wilkins M.J."/>
            <person name="Karaoz U."/>
            <person name="Brodie E.L."/>
            <person name="Williams K.H."/>
            <person name="Hubbard S.S."/>
            <person name="Banfield J.F."/>
        </authorList>
    </citation>
    <scope>NUCLEOTIDE SEQUENCE [LARGE SCALE GENOMIC DNA]</scope>
</reference>
<sequence length="265" mass="29801">MYLYAVLAGFASLLVLTPSVLLLLWFSYKVKSKRAPTPVPVGVAGASTTTTTTTPVPARKVSTWVKALLATVLMIILFFWGGEILSALKGWDWSTTSTGKFIEDNAGSGWSNLLWLFLLVPLYFLVGLPKGLAKNAGTVLSWGVAIIGMIGLVWFFTQDPLRWWHNDNIVRVDLNRVNSDTVSIKPDQTLIILVRQATVYGRDCTGYFMPAPKWREMYDMHQPEDVLISYTNQGLTTYVSIKEPYRTMLRDRGMTMDIWVYNQGC</sequence>
<dbReference type="EMBL" id="MFMT01000042">
    <property type="protein sequence ID" value="OGG87745.1"/>
    <property type="molecule type" value="Genomic_DNA"/>
</dbReference>
<accession>A0A1F6FPH1</accession>
<protein>
    <submittedName>
        <fullName evidence="2">Uncharacterized protein</fullName>
    </submittedName>
</protein>
<proteinExistence type="predicted"/>
<feature type="transmembrane region" description="Helical" evidence="1">
    <location>
        <begin position="138"/>
        <end position="156"/>
    </location>
</feature>
<feature type="transmembrane region" description="Helical" evidence="1">
    <location>
        <begin position="67"/>
        <end position="88"/>
    </location>
</feature>
<feature type="transmembrane region" description="Helical" evidence="1">
    <location>
        <begin position="108"/>
        <end position="126"/>
    </location>
</feature>
<gene>
    <name evidence="2" type="ORF">A2592_03450</name>
</gene>
<name>A0A1F6FPH1_9BACT</name>
<organism evidence="2 3">
    <name type="scientific">Candidatus Kaiserbacteria bacterium RIFOXYD1_FULL_42_15</name>
    <dbReference type="NCBI Taxonomy" id="1798532"/>
    <lineage>
        <taxon>Bacteria</taxon>
        <taxon>Candidatus Kaiseribacteriota</taxon>
    </lineage>
</organism>
<keyword evidence="1" id="KW-0812">Transmembrane</keyword>
<evidence type="ECO:0000313" key="3">
    <source>
        <dbReference type="Proteomes" id="UP000179230"/>
    </source>
</evidence>
<feature type="transmembrane region" description="Helical" evidence="1">
    <location>
        <begin position="6"/>
        <end position="26"/>
    </location>
</feature>
<dbReference type="Proteomes" id="UP000179230">
    <property type="component" value="Unassembled WGS sequence"/>
</dbReference>
<evidence type="ECO:0000313" key="2">
    <source>
        <dbReference type="EMBL" id="OGG87745.1"/>
    </source>
</evidence>
<comment type="caution">
    <text evidence="2">The sequence shown here is derived from an EMBL/GenBank/DDBJ whole genome shotgun (WGS) entry which is preliminary data.</text>
</comment>
<evidence type="ECO:0000256" key="1">
    <source>
        <dbReference type="SAM" id="Phobius"/>
    </source>
</evidence>
<keyword evidence="1" id="KW-1133">Transmembrane helix</keyword>
<dbReference type="AlphaFoldDB" id="A0A1F6FPH1"/>
<keyword evidence="1" id="KW-0472">Membrane</keyword>